<evidence type="ECO:0000259" key="1">
    <source>
        <dbReference type="PROSITE" id="PS50943"/>
    </source>
</evidence>
<dbReference type="InterPro" id="IPR025874">
    <property type="entry name" value="DZR"/>
</dbReference>
<dbReference type="RefSeq" id="WP_190404931.1">
    <property type="nucleotide sequence ID" value="NZ_JACJQB010000083.1"/>
</dbReference>
<proteinExistence type="predicted"/>
<dbReference type="Pfam" id="PF01381">
    <property type="entry name" value="HTH_3"/>
    <property type="match status" value="1"/>
</dbReference>
<accession>A0ABR8A273</accession>
<dbReference type="EMBL" id="JACJQB010000083">
    <property type="protein sequence ID" value="MBD2190128.1"/>
    <property type="molecule type" value="Genomic_DNA"/>
</dbReference>
<dbReference type="SMART" id="SM00530">
    <property type="entry name" value="HTH_XRE"/>
    <property type="match status" value="1"/>
</dbReference>
<dbReference type="InterPro" id="IPR010982">
    <property type="entry name" value="Lambda_DNA-bd_dom_sf"/>
</dbReference>
<keyword evidence="3" id="KW-1185">Reference proteome</keyword>
<protein>
    <submittedName>
        <fullName evidence="2">Zinc ribbon domain-containing protein</fullName>
    </submittedName>
</protein>
<reference evidence="2 3" key="1">
    <citation type="journal article" date="2020" name="ISME J.">
        <title>Comparative genomics reveals insights into cyanobacterial evolution and habitat adaptation.</title>
        <authorList>
            <person name="Chen M.Y."/>
            <person name="Teng W.K."/>
            <person name="Zhao L."/>
            <person name="Hu C.X."/>
            <person name="Zhou Y.K."/>
            <person name="Han B.P."/>
            <person name="Song L.R."/>
            <person name="Shu W.S."/>
        </authorList>
    </citation>
    <scope>NUCLEOTIDE SEQUENCE [LARGE SCALE GENOMIC DNA]</scope>
    <source>
        <strain evidence="2 3">FACHB-723</strain>
    </source>
</reference>
<feature type="domain" description="HTH cro/C1-type" evidence="1">
    <location>
        <begin position="20"/>
        <end position="75"/>
    </location>
</feature>
<organism evidence="2 3">
    <name type="scientific">Pseudanabaena mucicola FACHB-723</name>
    <dbReference type="NCBI Taxonomy" id="2692860"/>
    <lineage>
        <taxon>Bacteria</taxon>
        <taxon>Bacillati</taxon>
        <taxon>Cyanobacteriota</taxon>
        <taxon>Cyanophyceae</taxon>
        <taxon>Pseudanabaenales</taxon>
        <taxon>Pseudanabaenaceae</taxon>
        <taxon>Pseudanabaena</taxon>
    </lineage>
</organism>
<dbReference type="Gene3D" id="1.10.260.40">
    <property type="entry name" value="lambda repressor-like DNA-binding domains"/>
    <property type="match status" value="1"/>
</dbReference>
<dbReference type="Proteomes" id="UP000642094">
    <property type="component" value="Unassembled WGS sequence"/>
</dbReference>
<evidence type="ECO:0000313" key="2">
    <source>
        <dbReference type="EMBL" id="MBD2190128.1"/>
    </source>
</evidence>
<sequence>MNILQGDKSPNSGETLGTYVKRIRLSLGLNQRELAAMATIHLQSLGKIERGLTAKLSSHSKAGLASALQVPVEYLEAVSRGTAIEPVSMLKFCPSCWTPGNPADPLWMDVRANFCFLCGGKLGDRCTHCQQTISSLKHRFCPFCGSPYKSKLIS</sequence>
<evidence type="ECO:0000313" key="3">
    <source>
        <dbReference type="Proteomes" id="UP000642094"/>
    </source>
</evidence>
<dbReference type="SUPFAM" id="SSF47413">
    <property type="entry name" value="lambda repressor-like DNA-binding domains"/>
    <property type="match status" value="1"/>
</dbReference>
<dbReference type="Pfam" id="PF12773">
    <property type="entry name" value="DZR"/>
    <property type="match status" value="1"/>
</dbReference>
<dbReference type="PROSITE" id="PS50943">
    <property type="entry name" value="HTH_CROC1"/>
    <property type="match status" value="1"/>
</dbReference>
<comment type="caution">
    <text evidence="2">The sequence shown here is derived from an EMBL/GenBank/DDBJ whole genome shotgun (WGS) entry which is preliminary data.</text>
</comment>
<name>A0ABR8A273_9CYAN</name>
<dbReference type="CDD" id="cd00093">
    <property type="entry name" value="HTH_XRE"/>
    <property type="match status" value="1"/>
</dbReference>
<gene>
    <name evidence="2" type="ORF">H6F41_18555</name>
</gene>
<dbReference type="InterPro" id="IPR001387">
    <property type="entry name" value="Cro/C1-type_HTH"/>
</dbReference>